<organism evidence="1 2">
    <name type="scientific">Rhizophagus irregularis</name>
    <dbReference type="NCBI Taxonomy" id="588596"/>
    <lineage>
        <taxon>Eukaryota</taxon>
        <taxon>Fungi</taxon>
        <taxon>Fungi incertae sedis</taxon>
        <taxon>Mucoromycota</taxon>
        <taxon>Glomeromycotina</taxon>
        <taxon>Glomeromycetes</taxon>
        <taxon>Glomerales</taxon>
        <taxon>Glomeraceae</taxon>
        <taxon>Rhizophagus</taxon>
    </lineage>
</organism>
<dbReference type="EMBL" id="LLXL01001519">
    <property type="protein sequence ID" value="PKK64036.1"/>
    <property type="molecule type" value="Genomic_DNA"/>
</dbReference>
<accession>A0A2N1MQY4</accession>
<gene>
    <name evidence="1" type="ORF">RhiirC2_757350</name>
</gene>
<proteinExistence type="predicted"/>
<reference evidence="1 2" key="2">
    <citation type="submission" date="2017-10" db="EMBL/GenBank/DDBJ databases">
        <title>Extensive intraspecific genome diversity in a model arbuscular mycorrhizal fungus.</title>
        <authorList>
            <person name="Chen E.C.H."/>
            <person name="Morin E."/>
            <person name="Baudet D."/>
            <person name="Noel J."/>
            <person name="Ndikumana S."/>
            <person name="Charron P."/>
            <person name="St-Onge C."/>
            <person name="Giorgi J."/>
            <person name="Grigoriev I.V."/>
            <person name="Roux C."/>
            <person name="Martin F.M."/>
            <person name="Corradi N."/>
        </authorList>
    </citation>
    <scope>NUCLEOTIDE SEQUENCE [LARGE SCALE GENOMIC DNA]</scope>
    <source>
        <strain evidence="1 2">C2</strain>
    </source>
</reference>
<name>A0A2N1MQY4_9GLOM</name>
<comment type="caution">
    <text evidence="1">The sequence shown here is derived from an EMBL/GenBank/DDBJ whole genome shotgun (WGS) entry which is preliminary data.</text>
</comment>
<dbReference type="Proteomes" id="UP000233469">
    <property type="component" value="Unassembled WGS sequence"/>
</dbReference>
<evidence type="ECO:0000313" key="2">
    <source>
        <dbReference type="Proteomes" id="UP000233469"/>
    </source>
</evidence>
<evidence type="ECO:0000313" key="1">
    <source>
        <dbReference type="EMBL" id="PKK64036.1"/>
    </source>
</evidence>
<sequence length="81" mass="9489">KVWRSISSSNGIISIFTCRILETLRSIVPAITQKKLSKKFLVYEAKWNVVKINSNDSKLLDLWKVLLWNLAKIDTFFIIYE</sequence>
<reference evidence="1 2" key="1">
    <citation type="submission" date="2016-04" db="EMBL/GenBank/DDBJ databases">
        <title>Genome analyses suggest a sexual origin of heterokaryosis in a supposedly ancient asexual fungus.</title>
        <authorList>
            <person name="Ropars J."/>
            <person name="Sedzielewska K."/>
            <person name="Noel J."/>
            <person name="Charron P."/>
            <person name="Farinelli L."/>
            <person name="Marton T."/>
            <person name="Kruger M."/>
            <person name="Pelin A."/>
            <person name="Brachmann A."/>
            <person name="Corradi N."/>
        </authorList>
    </citation>
    <scope>NUCLEOTIDE SEQUENCE [LARGE SCALE GENOMIC DNA]</scope>
    <source>
        <strain evidence="1 2">C2</strain>
    </source>
</reference>
<feature type="non-terminal residue" evidence="1">
    <location>
        <position position="1"/>
    </location>
</feature>
<dbReference type="AlphaFoldDB" id="A0A2N1MQY4"/>
<protein>
    <submittedName>
        <fullName evidence="1">Uncharacterized protein</fullName>
    </submittedName>
</protein>